<accession>A0A162X1R2</accession>
<dbReference type="OrthoDB" id="10406273at2759"/>
<gene>
    <name evidence="3" type="ORF">PHYBLDRAFT_68695</name>
</gene>
<evidence type="ECO:0000313" key="4">
    <source>
        <dbReference type="Proteomes" id="UP000077315"/>
    </source>
</evidence>
<feature type="region of interest" description="Disordered" evidence="1">
    <location>
        <begin position="106"/>
        <end position="133"/>
    </location>
</feature>
<feature type="chain" id="PRO_5007840685" evidence="2">
    <location>
        <begin position="20"/>
        <end position="133"/>
    </location>
</feature>
<dbReference type="EMBL" id="KV440984">
    <property type="protein sequence ID" value="OAD72035.1"/>
    <property type="molecule type" value="Genomic_DNA"/>
</dbReference>
<proteinExistence type="predicted"/>
<dbReference type="Proteomes" id="UP000077315">
    <property type="component" value="Unassembled WGS sequence"/>
</dbReference>
<keyword evidence="2" id="KW-0732">Signal</keyword>
<dbReference type="GeneID" id="29002898"/>
<feature type="signal peptide" evidence="2">
    <location>
        <begin position="1"/>
        <end position="19"/>
    </location>
</feature>
<evidence type="ECO:0000256" key="2">
    <source>
        <dbReference type="SAM" id="SignalP"/>
    </source>
</evidence>
<name>A0A162X1R2_PHYB8</name>
<dbReference type="VEuPathDB" id="FungiDB:PHYBLDRAFT_68695"/>
<organism evidence="3 4">
    <name type="scientific">Phycomyces blakesleeanus (strain ATCC 8743b / DSM 1359 / FGSC 10004 / NBRC 33097 / NRRL 1555)</name>
    <dbReference type="NCBI Taxonomy" id="763407"/>
    <lineage>
        <taxon>Eukaryota</taxon>
        <taxon>Fungi</taxon>
        <taxon>Fungi incertae sedis</taxon>
        <taxon>Mucoromycota</taxon>
        <taxon>Mucoromycotina</taxon>
        <taxon>Mucoromycetes</taxon>
        <taxon>Mucorales</taxon>
        <taxon>Phycomycetaceae</taxon>
        <taxon>Phycomyces</taxon>
    </lineage>
</organism>
<protein>
    <submittedName>
        <fullName evidence="3">Uncharacterized protein</fullName>
    </submittedName>
</protein>
<evidence type="ECO:0000313" key="3">
    <source>
        <dbReference type="EMBL" id="OAD72035.1"/>
    </source>
</evidence>
<sequence length="133" mass="14858">MRFSFIVLTLAVLSPVAFGAPIPIDDPMFFGREIGSTGVSEQVIVQLNPMLVNITNFFKKLIAVENFLAGQQPVETLDIQEPQLDYGDESYSRRIQRRDMADKIRHYSGAYTAEDDGSSSQSASDYDDSEEEP</sequence>
<dbReference type="RefSeq" id="XP_018290075.1">
    <property type="nucleotide sequence ID" value="XM_018441992.1"/>
</dbReference>
<keyword evidence="4" id="KW-1185">Reference proteome</keyword>
<reference evidence="4" key="1">
    <citation type="submission" date="2015-06" db="EMBL/GenBank/DDBJ databases">
        <title>Expansion of signal transduction pathways in fungi by whole-genome duplication.</title>
        <authorList>
            <consortium name="DOE Joint Genome Institute"/>
            <person name="Corrochano L.M."/>
            <person name="Kuo A."/>
            <person name="Marcet-Houben M."/>
            <person name="Polaino S."/>
            <person name="Salamov A."/>
            <person name="Villalobos J.M."/>
            <person name="Alvarez M.I."/>
            <person name="Avalos J."/>
            <person name="Benito E.P."/>
            <person name="Benoit I."/>
            <person name="Burger G."/>
            <person name="Camino L.P."/>
            <person name="Canovas D."/>
            <person name="Cerda-Olmedo E."/>
            <person name="Cheng J.-F."/>
            <person name="Dominguez A."/>
            <person name="Elias M."/>
            <person name="Eslava A.P."/>
            <person name="Glaser F."/>
            <person name="Grimwood J."/>
            <person name="Gutierrez G."/>
            <person name="Heitman J."/>
            <person name="Henrissat B."/>
            <person name="Iturriaga E.A."/>
            <person name="Lang B.F."/>
            <person name="Lavin J.L."/>
            <person name="Lee S."/>
            <person name="Li W."/>
            <person name="Lindquist E."/>
            <person name="Lopez-Garcia S."/>
            <person name="Luque E.M."/>
            <person name="Marcos A.T."/>
            <person name="Martin J."/>
            <person name="McCluskey K."/>
            <person name="Medina H.R."/>
            <person name="Miralles-Duran A."/>
            <person name="Miyazaki A."/>
            <person name="Munoz-Torres E."/>
            <person name="Oguiza J.A."/>
            <person name="Ohm R."/>
            <person name="Olmedo M."/>
            <person name="Orejas M."/>
            <person name="Ortiz-Castellanos L."/>
            <person name="Pisabarro A.G."/>
            <person name="Rodriguez-Romero J."/>
            <person name="Ruiz-Herrera J."/>
            <person name="Ruiz-Vazquez R."/>
            <person name="Sanz C."/>
            <person name="Schackwitz W."/>
            <person name="Schmutz J."/>
            <person name="Shahriari M."/>
            <person name="Shelest E."/>
            <person name="Silva-Franco F."/>
            <person name="Soanes D."/>
            <person name="Syed K."/>
            <person name="Tagua V.G."/>
            <person name="Talbot N.J."/>
            <person name="Thon M."/>
            <person name="De vries R.P."/>
            <person name="Wiebenga A."/>
            <person name="Yadav J.S."/>
            <person name="Braun E.L."/>
            <person name="Baker S."/>
            <person name="Garre V."/>
            <person name="Horwitz B."/>
            <person name="Torres-Martinez S."/>
            <person name="Idnurm A."/>
            <person name="Herrera-Estrella A."/>
            <person name="Gabaldon T."/>
            <person name="Grigoriev I.V."/>
        </authorList>
    </citation>
    <scope>NUCLEOTIDE SEQUENCE [LARGE SCALE GENOMIC DNA]</scope>
    <source>
        <strain evidence="4">NRRL 1555(-)</strain>
    </source>
</reference>
<evidence type="ECO:0000256" key="1">
    <source>
        <dbReference type="SAM" id="MobiDB-lite"/>
    </source>
</evidence>
<dbReference type="AlphaFoldDB" id="A0A162X1R2"/>
<dbReference type="InParanoid" id="A0A162X1R2"/>